<dbReference type="Pfam" id="PF01565">
    <property type="entry name" value="FAD_binding_4"/>
    <property type="match status" value="1"/>
</dbReference>
<reference evidence="7" key="1">
    <citation type="journal article" date="2020" name="Stud. Mycol.">
        <title>101 Dothideomycetes genomes: a test case for predicting lifestyles and emergence of pathogens.</title>
        <authorList>
            <person name="Haridas S."/>
            <person name="Albert R."/>
            <person name="Binder M."/>
            <person name="Bloem J."/>
            <person name="Labutti K."/>
            <person name="Salamov A."/>
            <person name="Andreopoulos B."/>
            <person name="Baker S."/>
            <person name="Barry K."/>
            <person name="Bills G."/>
            <person name="Bluhm B."/>
            <person name="Cannon C."/>
            <person name="Castanera R."/>
            <person name="Culley D."/>
            <person name="Daum C."/>
            <person name="Ezra D."/>
            <person name="Gonzalez J."/>
            <person name="Henrissat B."/>
            <person name="Kuo A."/>
            <person name="Liang C."/>
            <person name="Lipzen A."/>
            <person name="Lutzoni F."/>
            <person name="Magnuson J."/>
            <person name="Mondo S."/>
            <person name="Nolan M."/>
            <person name="Ohm R."/>
            <person name="Pangilinan J."/>
            <person name="Park H.-J."/>
            <person name="Ramirez L."/>
            <person name="Alfaro M."/>
            <person name="Sun H."/>
            <person name="Tritt A."/>
            <person name="Yoshinaga Y."/>
            <person name="Zwiers L.-H."/>
            <person name="Turgeon B."/>
            <person name="Goodwin S."/>
            <person name="Spatafora J."/>
            <person name="Crous P."/>
            <person name="Grigoriev I."/>
        </authorList>
    </citation>
    <scope>NUCLEOTIDE SEQUENCE</scope>
    <source>
        <strain evidence="7">CBS 122368</strain>
    </source>
</reference>
<dbReference type="PANTHER" id="PTHR42973">
    <property type="entry name" value="BINDING OXIDOREDUCTASE, PUTATIVE (AFU_ORTHOLOGUE AFUA_1G17690)-RELATED"/>
    <property type="match status" value="1"/>
</dbReference>
<protein>
    <submittedName>
        <fullName evidence="7">FAD-binding domain-containing protein</fullName>
    </submittedName>
</protein>
<proteinExistence type="inferred from homology"/>
<comment type="similarity">
    <text evidence="1">Belongs to the oxygen-dependent FAD-linked oxidoreductase family.</text>
</comment>
<sequence length="544" mass="59286">MLYLLLLLSALRAVFAAPIIDHEEAFAAPNAPLGRDLLSFLGDASNGRASSASNLPQQALKSLSDIDELAPFDEDSPVSKRAAAACRIAQQIFPGRVFAANDADYHDEQVINWSQTCWLPAACFIRLQSTTEVAAALKVIRHVGTKFAVRSGGHNPNSGFGSIDGSGVLLDLQGLDALSLRKDGMLHAGPGNSWGKIYDFLDPHSITAIGGRHYTVGIPGFLLGGGMTFFPNLYGVGTDSVKNYEVVLANSTIVNANRDENADLFRALKGGGPNFGIVTRFDIETHPLHKVQYAVALYDPSDYVNILNATIQVQEAMEEDPKIGFFLNVNPTVIITGLLYAEWSAAPPKVFDAFTGLKSYWGPYIPLTNGTIASLTSAINIGDFPAKREPYAASTRIDHDLYVDVHERYLELLKTDMPSANLSYTIQPVSKATVMAGQQRGGNALGLEVTPQSWYAPLVEWFDDDADDAAHYALNSLGKHVISSAEERGKLLEYQFMNDASYTQTILDSYGSENVNMLKDVARKYDPEGVFQKLQHDGFLLKKL</sequence>
<dbReference type="GeneID" id="54582506"/>
<dbReference type="OrthoDB" id="2151789at2759"/>
<dbReference type="PANTHER" id="PTHR42973:SF54">
    <property type="entry name" value="FAD-BINDING PCMH-TYPE DOMAIN-CONTAINING PROTEIN"/>
    <property type="match status" value="1"/>
</dbReference>
<evidence type="ECO:0000256" key="3">
    <source>
        <dbReference type="ARBA" id="ARBA00022827"/>
    </source>
</evidence>
<evidence type="ECO:0000256" key="1">
    <source>
        <dbReference type="ARBA" id="ARBA00005466"/>
    </source>
</evidence>
<keyword evidence="8" id="KW-1185">Reference proteome</keyword>
<dbReference type="SUPFAM" id="SSF56176">
    <property type="entry name" value="FAD-binding/transporter-associated domain-like"/>
    <property type="match status" value="1"/>
</dbReference>
<dbReference type="InterPro" id="IPR016166">
    <property type="entry name" value="FAD-bd_PCMH"/>
</dbReference>
<dbReference type="PROSITE" id="PS51387">
    <property type="entry name" value="FAD_PCMH"/>
    <property type="match status" value="1"/>
</dbReference>
<keyword evidence="5" id="KW-0732">Signal</keyword>
<keyword evidence="2" id="KW-0285">Flavoprotein</keyword>
<dbReference type="GO" id="GO:0016491">
    <property type="term" value="F:oxidoreductase activity"/>
    <property type="evidence" value="ECO:0007669"/>
    <property type="project" value="UniProtKB-KW"/>
</dbReference>
<evidence type="ECO:0000256" key="4">
    <source>
        <dbReference type="ARBA" id="ARBA00023002"/>
    </source>
</evidence>
<evidence type="ECO:0000256" key="5">
    <source>
        <dbReference type="SAM" id="SignalP"/>
    </source>
</evidence>
<organism evidence="7 8">
    <name type="scientific">Trematosphaeria pertusa</name>
    <dbReference type="NCBI Taxonomy" id="390896"/>
    <lineage>
        <taxon>Eukaryota</taxon>
        <taxon>Fungi</taxon>
        <taxon>Dikarya</taxon>
        <taxon>Ascomycota</taxon>
        <taxon>Pezizomycotina</taxon>
        <taxon>Dothideomycetes</taxon>
        <taxon>Pleosporomycetidae</taxon>
        <taxon>Pleosporales</taxon>
        <taxon>Massarineae</taxon>
        <taxon>Trematosphaeriaceae</taxon>
        <taxon>Trematosphaeria</taxon>
    </lineage>
</organism>
<dbReference type="InterPro" id="IPR050416">
    <property type="entry name" value="FAD-linked_Oxidoreductase"/>
</dbReference>
<dbReference type="GO" id="GO:0071949">
    <property type="term" value="F:FAD binding"/>
    <property type="evidence" value="ECO:0007669"/>
    <property type="project" value="InterPro"/>
</dbReference>
<evidence type="ECO:0000256" key="2">
    <source>
        <dbReference type="ARBA" id="ARBA00022630"/>
    </source>
</evidence>
<dbReference type="Proteomes" id="UP000800094">
    <property type="component" value="Unassembled WGS sequence"/>
</dbReference>
<dbReference type="InterPro" id="IPR036318">
    <property type="entry name" value="FAD-bd_PCMH-like_sf"/>
</dbReference>
<accession>A0A6A6IE61</accession>
<feature type="signal peptide" evidence="5">
    <location>
        <begin position="1"/>
        <end position="16"/>
    </location>
</feature>
<dbReference type="EMBL" id="ML987196">
    <property type="protein sequence ID" value="KAF2248182.1"/>
    <property type="molecule type" value="Genomic_DNA"/>
</dbReference>
<feature type="chain" id="PRO_5025425244" evidence="5">
    <location>
        <begin position="17"/>
        <end position="544"/>
    </location>
</feature>
<dbReference type="InterPro" id="IPR016169">
    <property type="entry name" value="FAD-bd_PCMH_sub2"/>
</dbReference>
<name>A0A6A6IE61_9PLEO</name>
<dbReference type="AlphaFoldDB" id="A0A6A6IE61"/>
<evidence type="ECO:0000259" key="6">
    <source>
        <dbReference type="PROSITE" id="PS51387"/>
    </source>
</evidence>
<keyword evidence="3" id="KW-0274">FAD</keyword>
<dbReference type="RefSeq" id="XP_033683186.1">
    <property type="nucleotide sequence ID" value="XM_033829176.1"/>
</dbReference>
<dbReference type="Gene3D" id="3.30.465.10">
    <property type="match status" value="1"/>
</dbReference>
<gene>
    <name evidence="7" type="ORF">BU26DRAFT_519914</name>
</gene>
<dbReference type="InterPro" id="IPR006094">
    <property type="entry name" value="Oxid_FAD_bind_N"/>
</dbReference>
<evidence type="ECO:0000313" key="7">
    <source>
        <dbReference type="EMBL" id="KAF2248182.1"/>
    </source>
</evidence>
<feature type="domain" description="FAD-binding PCMH-type" evidence="6">
    <location>
        <begin position="117"/>
        <end position="288"/>
    </location>
</feature>
<keyword evidence="4" id="KW-0560">Oxidoreductase</keyword>
<evidence type="ECO:0000313" key="8">
    <source>
        <dbReference type="Proteomes" id="UP000800094"/>
    </source>
</evidence>